<comment type="similarity">
    <text evidence="1 6">Belongs to the eukaryotic initiation factor 4E family.</text>
</comment>
<evidence type="ECO:0000256" key="4">
    <source>
        <dbReference type="ARBA" id="ARBA00022884"/>
    </source>
</evidence>
<feature type="compositionally biased region" description="Basic and acidic residues" evidence="7">
    <location>
        <begin position="183"/>
        <end position="199"/>
    </location>
</feature>
<evidence type="ECO:0000256" key="1">
    <source>
        <dbReference type="ARBA" id="ARBA00009860"/>
    </source>
</evidence>
<dbReference type="AlphaFoldDB" id="R4ULY2"/>
<keyword evidence="3" id="KW-0810">Translation regulation</keyword>
<evidence type="ECO:0000256" key="3">
    <source>
        <dbReference type="ARBA" id="ARBA00022845"/>
    </source>
</evidence>
<organism evidence="8">
    <name type="scientific">Coptotermes formosanus</name>
    <name type="common">Formosan subterranean termite</name>
    <dbReference type="NCBI Taxonomy" id="36987"/>
    <lineage>
        <taxon>Eukaryota</taxon>
        <taxon>Metazoa</taxon>
        <taxon>Ecdysozoa</taxon>
        <taxon>Arthropoda</taxon>
        <taxon>Hexapoda</taxon>
        <taxon>Insecta</taxon>
        <taxon>Pterygota</taxon>
        <taxon>Neoptera</taxon>
        <taxon>Polyneoptera</taxon>
        <taxon>Dictyoptera</taxon>
        <taxon>Blattodea</taxon>
        <taxon>Blattoidea</taxon>
        <taxon>Termitoidae</taxon>
        <taxon>Rhinotermitidae</taxon>
        <taxon>Coptotermes</taxon>
    </lineage>
</organism>
<name>R4ULY2_COPFO</name>
<dbReference type="PANTHER" id="PTHR11960:SF8">
    <property type="entry name" value="EUKARYOTIC TRANSLATION INITIATION FACTOR 4E1-RELATED"/>
    <property type="match status" value="1"/>
</dbReference>
<accession>R4ULY2</accession>
<dbReference type="PANTHER" id="PTHR11960">
    <property type="entry name" value="EUKARYOTIC TRANSLATION INITIATION FACTOR 4E RELATED"/>
    <property type="match status" value="1"/>
</dbReference>
<evidence type="ECO:0000256" key="5">
    <source>
        <dbReference type="ARBA" id="ARBA00022917"/>
    </source>
</evidence>
<keyword evidence="4 6" id="KW-0694">RNA-binding</keyword>
<dbReference type="Gene3D" id="3.30.760.10">
    <property type="entry name" value="RNA Cap, Translation Initiation Factor Eif4e"/>
    <property type="match status" value="1"/>
</dbReference>
<evidence type="ECO:0000256" key="6">
    <source>
        <dbReference type="RuleBase" id="RU004374"/>
    </source>
</evidence>
<dbReference type="GO" id="GO:0000340">
    <property type="term" value="F:RNA 7-methylguanosine cap binding"/>
    <property type="evidence" value="ECO:0007669"/>
    <property type="project" value="TreeGrafter"/>
</dbReference>
<keyword evidence="2 6" id="KW-0396">Initiation factor</keyword>
<evidence type="ECO:0000313" key="8">
    <source>
        <dbReference type="EMBL" id="AGM32090.1"/>
    </source>
</evidence>
<reference evidence="8" key="1">
    <citation type="submission" date="2013-02" db="EMBL/GenBank/DDBJ databases">
        <title>Immune-Related transcriptome of Coptotermes formosanus Shiraki workers: the defense mechanism.</title>
        <authorList>
            <person name="Hussain A."/>
            <person name="Li Y.F."/>
            <person name="Wen S.Y."/>
        </authorList>
    </citation>
    <scope>NUCLEOTIDE SEQUENCE</scope>
</reference>
<keyword evidence="5 6" id="KW-0648">Protein biosynthesis</keyword>
<protein>
    <submittedName>
        <fullName evidence="8">Eukaryotic initiation factor 4E family protein</fullName>
    </submittedName>
</protein>
<dbReference type="GO" id="GO:0016281">
    <property type="term" value="C:eukaryotic translation initiation factor 4F complex"/>
    <property type="evidence" value="ECO:0007669"/>
    <property type="project" value="TreeGrafter"/>
</dbReference>
<feature type="region of interest" description="Disordered" evidence="7">
    <location>
        <begin position="183"/>
        <end position="206"/>
    </location>
</feature>
<dbReference type="SUPFAM" id="SSF55418">
    <property type="entry name" value="eIF4e-like"/>
    <property type="match status" value="1"/>
</dbReference>
<proteinExistence type="evidence at transcript level"/>
<dbReference type="GO" id="GO:0006417">
    <property type="term" value="P:regulation of translation"/>
    <property type="evidence" value="ECO:0007669"/>
    <property type="project" value="UniProtKB-KW"/>
</dbReference>
<evidence type="ECO:0000256" key="2">
    <source>
        <dbReference type="ARBA" id="ARBA00022540"/>
    </source>
</evidence>
<dbReference type="Pfam" id="PF01652">
    <property type="entry name" value="IF4E"/>
    <property type="match status" value="1"/>
</dbReference>
<dbReference type="InterPro" id="IPR023398">
    <property type="entry name" value="TIF_eIF4e-like"/>
</dbReference>
<evidence type="ECO:0000256" key="7">
    <source>
        <dbReference type="SAM" id="MobiDB-lite"/>
    </source>
</evidence>
<dbReference type="InterPro" id="IPR001040">
    <property type="entry name" value="TIF_eIF_4E"/>
</dbReference>
<dbReference type="EMBL" id="KC632276">
    <property type="protein sequence ID" value="AGM32090.1"/>
    <property type="molecule type" value="mRNA"/>
</dbReference>
<sequence length="206" mass="24448">MSLSNQNQHLLSLPEGKQHHDLQFEWTFWYLIPNRTNSKNTRWEDFLKELLDFHSFEDFWGIYNAVEPAKNLPKGCRYYVFRKGVRPLWEDVENSKGFDIHVEYPIKRKNGTEFQDSDEIQKKWLDVLLTVLAYPTPLYDCINGVEYNSRRDTIRIGVWTKEIDDSKKEVVMKEISKVLQLKDSDKEKPTASKMNDRLAAENSNRQ</sequence>
<dbReference type="GO" id="GO:0003743">
    <property type="term" value="F:translation initiation factor activity"/>
    <property type="evidence" value="ECO:0007669"/>
    <property type="project" value="UniProtKB-KW"/>
</dbReference>